<dbReference type="Proteomes" id="UP000248749">
    <property type="component" value="Unassembled WGS sequence"/>
</dbReference>
<dbReference type="PROSITE" id="PS51257">
    <property type="entry name" value="PROKAR_LIPOPROTEIN"/>
    <property type="match status" value="1"/>
</dbReference>
<keyword evidence="2" id="KW-1185">Reference proteome</keyword>
<dbReference type="RefSeq" id="WP_111135222.1">
    <property type="nucleotide sequence ID" value="NZ_POUB01000112.1"/>
</dbReference>
<proteinExistence type="predicted"/>
<name>A0A2W2CAN9_9ACTN</name>
<sequence>MRARIVVAGVAGLLVAGCGAEDEPVALPPPAPVAVDVAAASSGGACRLLDFGVIEEHAGVRFDVAAASEKGDTHTCVVRAERSSLPELTLTVTKTSIDVATFTGDVAPEKAAKVSGLGQRAYRRTGAASGGHGPVAEVGWLAAEGRLATLHYTTPRGTEKAAAEDLAAALVALAKKVDTRAL</sequence>
<organism evidence="1 2">
    <name type="scientific">Micromonospora deserti</name>
    <dbReference type="NCBI Taxonomy" id="2070366"/>
    <lineage>
        <taxon>Bacteria</taxon>
        <taxon>Bacillati</taxon>
        <taxon>Actinomycetota</taxon>
        <taxon>Actinomycetes</taxon>
        <taxon>Micromonosporales</taxon>
        <taxon>Micromonosporaceae</taxon>
        <taxon>Micromonospora</taxon>
    </lineage>
</organism>
<evidence type="ECO:0000313" key="2">
    <source>
        <dbReference type="Proteomes" id="UP000248749"/>
    </source>
</evidence>
<comment type="caution">
    <text evidence="1">The sequence shown here is derived from an EMBL/GenBank/DDBJ whole genome shotgun (WGS) entry which is preliminary data.</text>
</comment>
<reference evidence="1 2" key="1">
    <citation type="submission" date="2018-01" db="EMBL/GenBank/DDBJ databases">
        <title>Draft genome sequence of Salinispora sp. 13K206.</title>
        <authorList>
            <person name="Sahin N."/>
            <person name="Saygin H."/>
            <person name="Ay H."/>
        </authorList>
    </citation>
    <scope>NUCLEOTIDE SEQUENCE [LARGE SCALE GENOMIC DNA]</scope>
    <source>
        <strain evidence="1 2">13K206</strain>
    </source>
</reference>
<dbReference type="AlphaFoldDB" id="A0A2W2CAN9"/>
<dbReference type="EMBL" id="POUB01000112">
    <property type="protein sequence ID" value="PZF96505.1"/>
    <property type="molecule type" value="Genomic_DNA"/>
</dbReference>
<dbReference type="OrthoDB" id="5188238at2"/>
<gene>
    <name evidence="1" type="ORF">C1I99_17070</name>
</gene>
<evidence type="ECO:0000313" key="1">
    <source>
        <dbReference type="EMBL" id="PZF96505.1"/>
    </source>
</evidence>
<accession>A0A2W2CAN9</accession>
<evidence type="ECO:0008006" key="3">
    <source>
        <dbReference type="Google" id="ProtNLM"/>
    </source>
</evidence>
<protein>
    <recommendedName>
        <fullName evidence="3">DUF3558 domain-containing protein</fullName>
    </recommendedName>
</protein>